<name>A0A2H3JA83_WOLCO</name>
<dbReference type="InterPro" id="IPR045339">
    <property type="entry name" value="DUF6534"/>
</dbReference>
<feature type="transmembrane region" description="Helical" evidence="1">
    <location>
        <begin position="137"/>
        <end position="156"/>
    </location>
</feature>
<feature type="transmembrane region" description="Helical" evidence="1">
    <location>
        <begin position="84"/>
        <end position="109"/>
    </location>
</feature>
<evidence type="ECO:0000313" key="3">
    <source>
        <dbReference type="EMBL" id="PCH39172.1"/>
    </source>
</evidence>
<protein>
    <recommendedName>
        <fullName evidence="2">DUF6534 domain-containing protein</fullName>
    </recommendedName>
</protein>
<keyword evidence="4" id="KW-1185">Reference proteome</keyword>
<sequence>MCTLQSLRYSKVVHHSSREIQCFTIWVAAVQHHMHISIFADYSDVMRLIAGIIVILVQSFYLYNVWQDLIQSKGKRNNVEKMITALLGLIITISKVLLLNIRVALALVLTAPDSAVEIGIIVAAFEDRQNGTNTIDLFYFPMSTVYVNTLLATLNARHYLRSLNSTPTQSIFIETYEVAPQDDPDCIV</sequence>
<organism evidence="3 4">
    <name type="scientific">Wolfiporia cocos (strain MD-104)</name>
    <name type="common">Brown rot fungus</name>
    <dbReference type="NCBI Taxonomy" id="742152"/>
    <lineage>
        <taxon>Eukaryota</taxon>
        <taxon>Fungi</taxon>
        <taxon>Dikarya</taxon>
        <taxon>Basidiomycota</taxon>
        <taxon>Agaricomycotina</taxon>
        <taxon>Agaricomycetes</taxon>
        <taxon>Polyporales</taxon>
        <taxon>Phaeolaceae</taxon>
        <taxon>Wolfiporia</taxon>
    </lineage>
</organism>
<reference evidence="3 4" key="1">
    <citation type="journal article" date="2012" name="Science">
        <title>The Paleozoic origin of enzymatic lignin decomposition reconstructed from 31 fungal genomes.</title>
        <authorList>
            <person name="Floudas D."/>
            <person name="Binder M."/>
            <person name="Riley R."/>
            <person name="Barry K."/>
            <person name="Blanchette R.A."/>
            <person name="Henrissat B."/>
            <person name="Martinez A.T."/>
            <person name="Otillar R."/>
            <person name="Spatafora J.W."/>
            <person name="Yadav J.S."/>
            <person name="Aerts A."/>
            <person name="Benoit I."/>
            <person name="Boyd A."/>
            <person name="Carlson A."/>
            <person name="Copeland A."/>
            <person name="Coutinho P.M."/>
            <person name="de Vries R.P."/>
            <person name="Ferreira P."/>
            <person name="Findley K."/>
            <person name="Foster B."/>
            <person name="Gaskell J."/>
            <person name="Glotzer D."/>
            <person name="Gorecki P."/>
            <person name="Heitman J."/>
            <person name="Hesse C."/>
            <person name="Hori C."/>
            <person name="Igarashi K."/>
            <person name="Jurgens J.A."/>
            <person name="Kallen N."/>
            <person name="Kersten P."/>
            <person name="Kohler A."/>
            <person name="Kuees U."/>
            <person name="Kumar T.K.A."/>
            <person name="Kuo A."/>
            <person name="LaButti K."/>
            <person name="Larrondo L.F."/>
            <person name="Lindquist E."/>
            <person name="Ling A."/>
            <person name="Lombard V."/>
            <person name="Lucas S."/>
            <person name="Lundell T."/>
            <person name="Martin R."/>
            <person name="McLaughlin D.J."/>
            <person name="Morgenstern I."/>
            <person name="Morin E."/>
            <person name="Murat C."/>
            <person name="Nagy L.G."/>
            <person name="Nolan M."/>
            <person name="Ohm R.A."/>
            <person name="Patyshakuliyeva A."/>
            <person name="Rokas A."/>
            <person name="Ruiz-Duenas F.J."/>
            <person name="Sabat G."/>
            <person name="Salamov A."/>
            <person name="Samejima M."/>
            <person name="Schmutz J."/>
            <person name="Slot J.C."/>
            <person name="St John F."/>
            <person name="Stenlid J."/>
            <person name="Sun H."/>
            <person name="Sun S."/>
            <person name="Syed K."/>
            <person name="Tsang A."/>
            <person name="Wiebenga A."/>
            <person name="Young D."/>
            <person name="Pisabarro A."/>
            <person name="Eastwood D.C."/>
            <person name="Martin F."/>
            <person name="Cullen D."/>
            <person name="Grigoriev I.V."/>
            <person name="Hibbett D.S."/>
        </authorList>
    </citation>
    <scope>NUCLEOTIDE SEQUENCE [LARGE SCALE GENOMIC DNA]</scope>
    <source>
        <strain evidence="3 4">MD-104</strain>
    </source>
</reference>
<dbReference type="Proteomes" id="UP000218811">
    <property type="component" value="Unassembled WGS sequence"/>
</dbReference>
<accession>A0A2H3JA83</accession>
<proteinExistence type="predicted"/>
<evidence type="ECO:0000259" key="2">
    <source>
        <dbReference type="Pfam" id="PF20152"/>
    </source>
</evidence>
<keyword evidence="1" id="KW-0812">Transmembrane</keyword>
<feature type="transmembrane region" description="Helical" evidence="1">
    <location>
        <begin position="45"/>
        <end position="63"/>
    </location>
</feature>
<evidence type="ECO:0000313" key="4">
    <source>
        <dbReference type="Proteomes" id="UP000218811"/>
    </source>
</evidence>
<evidence type="ECO:0000256" key="1">
    <source>
        <dbReference type="SAM" id="Phobius"/>
    </source>
</evidence>
<dbReference type="EMBL" id="KB467965">
    <property type="protein sequence ID" value="PCH39172.1"/>
    <property type="molecule type" value="Genomic_DNA"/>
</dbReference>
<dbReference type="Pfam" id="PF20152">
    <property type="entry name" value="DUF6534"/>
    <property type="match status" value="1"/>
</dbReference>
<gene>
    <name evidence="3" type="ORF">WOLCODRAFT_21373</name>
</gene>
<feature type="domain" description="DUF6534" evidence="2">
    <location>
        <begin position="51"/>
        <end position="159"/>
    </location>
</feature>
<dbReference type="AlphaFoldDB" id="A0A2H3JA83"/>
<keyword evidence="1" id="KW-0472">Membrane</keyword>
<keyword evidence="1" id="KW-1133">Transmembrane helix</keyword>